<evidence type="ECO:0000256" key="6">
    <source>
        <dbReference type="ARBA" id="ARBA00022723"/>
    </source>
</evidence>
<evidence type="ECO:0000256" key="10">
    <source>
        <dbReference type="ARBA" id="ARBA00024004"/>
    </source>
</evidence>
<keyword evidence="5" id="KW-0808">Transferase</keyword>
<evidence type="ECO:0000256" key="9">
    <source>
        <dbReference type="ARBA" id="ARBA00022833"/>
    </source>
</evidence>
<dbReference type="EC" id="2.3.2.27" evidence="4"/>
<evidence type="ECO:0000256" key="8">
    <source>
        <dbReference type="ARBA" id="ARBA00022786"/>
    </source>
</evidence>
<dbReference type="InterPro" id="IPR013083">
    <property type="entry name" value="Znf_RING/FYVE/PHD"/>
</dbReference>
<evidence type="ECO:0000259" key="13">
    <source>
        <dbReference type="PROSITE" id="PS50089"/>
    </source>
</evidence>
<dbReference type="Pfam" id="PF21362">
    <property type="entry name" value="Sina_RING"/>
    <property type="match status" value="1"/>
</dbReference>
<evidence type="ECO:0000256" key="7">
    <source>
        <dbReference type="ARBA" id="ARBA00022771"/>
    </source>
</evidence>
<dbReference type="PANTHER" id="PTHR46632:SF16">
    <property type="entry name" value="E3 UBIQUITIN-PROTEIN LIGASE SINA-LIKE 10"/>
    <property type="match status" value="1"/>
</dbReference>
<comment type="pathway">
    <text evidence="2">Protein modification; protein ubiquitination.</text>
</comment>
<dbReference type="Proteomes" id="UP000825935">
    <property type="component" value="Chromosome 31"/>
</dbReference>
<comment type="similarity">
    <text evidence="3">Belongs to the SINA (Seven in absentia) family.</text>
</comment>
<dbReference type="OMA" id="SCSYAKW"/>
<dbReference type="EMBL" id="CM035436">
    <property type="protein sequence ID" value="KAH7289359.1"/>
    <property type="molecule type" value="Genomic_DNA"/>
</dbReference>
<reference evidence="15" key="1">
    <citation type="submission" date="2021-08" db="EMBL/GenBank/DDBJ databases">
        <title>WGS assembly of Ceratopteris richardii.</title>
        <authorList>
            <person name="Marchant D.B."/>
            <person name="Chen G."/>
            <person name="Jenkins J."/>
            <person name="Shu S."/>
            <person name="Leebens-Mack J."/>
            <person name="Grimwood J."/>
            <person name="Schmutz J."/>
            <person name="Soltis P."/>
            <person name="Soltis D."/>
            <person name="Chen Z.-H."/>
        </authorList>
    </citation>
    <scope>NUCLEOTIDE SEQUENCE</scope>
    <source>
        <strain evidence="15">Whitten #5841</strain>
        <tissue evidence="15">Leaf</tissue>
    </source>
</reference>
<dbReference type="InterPro" id="IPR013010">
    <property type="entry name" value="Znf_SIAH"/>
</dbReference>
<feature type="compositionally biased region" description="Low complexity" evidence="12">
    <location>
        <begin position="54"/>
        <end position="67"/>
    </location>
</feature>
<sequence length="316" mass="35707">MKFRVNLDMVRFSTTLCPSEEPPPAKRLKTSAQQEEQEREKELLVLPKSRAPPSSSNSTCSSSSGGSGVISSCDSFASLDLDILDCNICMEVLTPPIFQCCNGHYTCRDCTKKMNNKCPSCTEPVGKIRNLGLEKILESLRIRCKFSSIGCTEGMLPYRFQKIHERKCRFAPRECPLSDCAYMGSLDTFSSHFELLHSVKTLPFCFDTWFTVRLSMTDNHLLLQGGNDYYLLQAHEERFGKLLYVSFVSPPESDEVHTYQMEVKTGKKHLTLTSSVQNVQQGKLNLNLVDFLLVPRCFLSDEGLQVEVSIKRVLEV</sequence>
<evidence type="ECO:0000313" key="15">
    <source>
        <dbReference type="EMBL" id="KAH7289359.1"/>
    </source>
</evidence>
<evidence type="ECO:0000256" key="4">
    <source>
        <dbReference type="ARBA" id="ARBA00012483"/>
    </source>
</evidence>
<evidence type="ECO:0000259" key="14">
    <source>
        <dbReference type="PROSITE" id="PS51081"/>
    </source>
</evidence>
<dbReference type="PROSITE" id="PS51081">
    <property type="entry name" value="ZF_SIAH"/>
    <property type="match status" value="1"/>
</dbReference>
<keyword evidence="9" id="KW-0862">Zinc</keyword>
<comment type="caution">
    <text evidence="15">The sequence shown here is derived from an EMBL/GenBank/DDBJ whole genome shotgun (WGS) entry which is preliminary data.</text>
</comment>
<evidence type="ECO:0000256" key="12">
    <source>
        <dbReference type="SAM" id="MobiDB-lite"/>
    </source>
</evidence>
<dbReference type="InterPro" id="IPR001841">
    <property type="entry name" value="Znf_RING"/>
</dbReference>
<gene>
    <name evidence="15" type="ORF">KP509_31G071800</name>
</gene>
<accession>A0A8T2QZ39</accession>
<feature type="region of interest" description="Disordered" evidence="12">
    <location>
        <begin position="16"/>
        <end position="67"/>
    </location>
</feature>
<comment type="function">
    <text evidence="10">E3 ubiquitin-protein ligase that mediates ubiquitination and subsequent proteasomal degradation of target proteins. E3 ubiquitin ligases accept ubiquitin from an E2 ubiquitin-conjugating enzyme in the form of a thioester and then directly transfers the ubiquitin to targeted substrates. It probably triggers the ubiquitin-mediated degradation of different substrates.</text>
</comment>
<dbReference type="Pfam" id="PF21361">
    <property type="entry name" value="Sina_ZnF"/>
    <property type="match status" value="1"/>
</dbReference>
<dbReference type="Gene3D" id="3.30.40.10">
    <property type="entry name" value="Zinc/RING finger domain, C3HC4 (zinc finger)"/>
    <property type="match status" value="2"/>
</dbReference>
<dbReference type="PROSITE" id="PS50089">
    <property type="entry name" value="ZF_RING_2"/>
    <property type="match status" value="1"/>
</dbReference>
<dbReference type="InterPro" id="IPR049548">
    <property type="entry name" value="Sina-like_RING"/>
</dbReference>
<dbReference type="GO" id="GO:0061630">
    <property type="term" value="F:ubiquitin protein ligase activity"/>
    <property type="evidence" value="ECO:0007669"/>
    <property type="project" value="UniProtKB-EC"/>
</dbReference>
<dbReference type="SUPFAM" id="SSF49599">
    <property type="entry name" value="TRAF domain-like"/>
    <property type="match status" value="1"/>
</dbReference>
<evidence type="ECO:0000256" key="1">
    <source>
        <dbReference type="ARBA" id="ARBA00000900"/>
    </source>
</evidence>
<protein>
    <recommendedName>
        <fullName evidence="4">RING-type E3 ubiquitin transferase</fullName>
        <ecNumber evidence="4">2.3.2.27</ecNumber>
    </recommendedName>
</protein>
<dbReference type="SUPFAM" id="SSF57850">
    <property type="entry name" value="RING/U-box"/>
    <property type="match status" value="1"/>
</dbReference>
<evidence type="ECO:0000313" key="16">
    <source>
        <dbReference type="Proteomes" id="UP000825935"/>
    </source>
</evidence>
<dbReference type="InterPro" id="IPR044286">
    <property type="entry name" value="SINL_plant"/>
</dbReference>
<name>A0A8T2QZ39_CERRI</name>
<evidence type="ECO:0000256" key="2">
    <source>
        <dbReference type="ARBA" id="ARBA00004906"/>
    </source>
</evidence>
<dbReference type="AlphaFoldDB" id="A0A8T2QZ39"/>
<organism evidence="15 16">
    <name type="scientific">Ceratopteris richardii</name>
    <name type="common">Triangle waterfern</name>
    <dbReference type="NCBI Taxonomy" id="49495"/>
    <lineage>
        <taxon>Eukaryota</taxon>
        <taxon>Viridiplantae</taxon>
        <taxon>Streptophyta</taxon>
        <taxon>Embryophyta</taxon>
        <taxon>Tracheophyta</taxon>
        <taxon>Polypodiopsida</taxon>
        <taxon>Polypodiidae</taxon>
        <taxon>Polypodiales</taxon>
        <taxon>Pteridineae</taxon>
        <taxon>Pteridaceae</taxon>
        <taxon>Parkerioideae</taxon>
        <taxon>Ceratopteris</taxon>
    </lineage>
</organism>
<keyword evidence="8" id="KW-0833">Ubl conjugation pathway</keyword>
<dbReference type="OrthoDB" id="4788989at2759"/>
<dbReference type="GO" id="GO:0008270">
    <property type="term" value="F:zinc ion binding"/>
    <property type="evidence" value="ECO:0007669"/>
    <property type="project" value="UniProtKB-KW"/>
</dbReference>
<evidence type="ECO:0000256" key="11">
    <source>
        <dbReference type="PROSITE-ProRule" id="PRU00455"/>
    </source>
</evidence>
<keyword evidence="16" id="KW-1185">Reference proteome</keyword>
<proteinExistence type="inferred from homology"/>
<dbReference type="CDD" id="cd16571">
    <property type="entry name" value="RING-HC_SIAHs"/>
    <property type="match status" value="1"/>
</dbReference>
<keyword evidence="7 11" id="KW-0863">Zinc-finger</keyword>
<keyword evidence="6" id="KW-0479">Metal-binding</keyword>
<feature type="domain" description="RING-type" evidence="13">
    <location>
        <begin position="86"/>
        <end position="122"/>
    </location>
</feature>
<evidence type="ECO:0000256" key="5">
    <source>
        <dbReference type="ARBA" id="ARBA00022679"/>
    </source>
</evidence>
<comment type="catalytic activity">
    <reaction evidence="1">
        <text>S-ubiquitinyl-[E2 ubiquitin-conjugating enzyme]-L-cysteine + [acceptor protein]-L-lysine = [E2 ubiquitin-conjugating enzyme]-L-cysteine + N(6)-ubiquitinyl-[acceptor protein]-L-lysine.</text>
        <dbReference type="EC" id="2.3.2.27"/>
    </reaction>
</comment>
<evidence type="ECO:0000256" key="3">
    <source>
        <dbReference type="ARBA" id="ARBA00009119"/>
    </source>
</evidence>
<feature type="domain" description="SIAH-type" evidence="14">
    <location>
        <begin position="139"/>
        <end position="198"/>
    </location>
</feature>
<dbReference type="PANTHER" id="PTHR46632">
    <property type="entry name" value="E3 UBIQUITIN-PROTEIN LIGASE SINA-LIKE 4"/>
    <property type="match status" value="1"/>
</dbReference>